<evidence type="ECO:0000313" key="3">
    <source>
        <dbReference type="EMBL" id="OXZ33715.1"/>
    </source>
</evidence>
<comment type="caution">
    <text evidence="3">The sequence shown here is derived from an EMBL/GenBank/DDBJ whole genome shotgun (WGS) entry which is preliminary data.</text>
</comment>
<dbReference type="SMART" id="SM00271">
    <property type="entry name" value="DnaJ"/>
    <property type="match status" value="1"/>
</dbReference>
<dbReference type="SUPFAM" id="SSF46565">
    <property type="entry name" value="Chaperone J-domain"/>
    <property type="match status" value="1"/>
</dbReference>
<dbReference type="Proteomes" id="UP000215546">
    <property type="component" value="Unassembled WGS sequence"/>
</dbReference>
<name>A0A233VMV4_FINMA</name>
<proteinExistence type="predicted"/>
<dbReference type="EMBL" id="NDYE01000005">
    <property type="protein sequence ID" value="OXZ33715.1"/>
    <property type="molecule type" value="Genomic_DNA"/>
</dbReference>
<dbReference type="RefSeq" id="WP_094208126.1">
    <property type="nucleotide sequence ID" value="NZ_NDYE01000005.1"/>
</dbReference>
<reference evidence="4" key="1">
    <citation type="submission" date="2017-04" db="EMBL/GenBank/DDBJ databases">
        <title>Finegoldia magna isolated from orthopedic joint implant-associated infections.</title>
        <authorList>
            <person name="Bjorklund S."/>
            <person name="Bruggemann H."/>
            <person name="Jensen A."/>
            <person name="Hellmark B."/>
            <person name="Soderquist B."/>
        </authorList>
    </citation>
    <scope>NUCLEOTIDE SEQUENCE [LARGE SCALE GENOMIC DNA]</scope>
    <source>
        <strain evidence="4">12T273</strain>
    </source>
</reference>
<dbReference type="InterPro" id="IPR036869">
    <property type="entry name" value="J_dom_sf"/>
</dbReference>
<dbReference type="AlphaFoldDB" id="A0A233VMV4"/>
<evidence type="ECO:0000313" key="4">
    <source>
        <dbReference type="Proteomes" id="UP000215546"/>
    </source>
</evidence>
<dbReference type="Gene3D" id="1.10.287.110">
    <property type="entry name" value="DnaJ domain"/>
    <property type="match status" value="1"/>
</dbReference>
<feature type="domain" description="J" evidence="2">
    <location>
        <begin position="1"/>
        <end position="65"/>
    </location>
</feature>
<evidence type="ECO:0000256" key="1">
    <source>
        <dbReference type="ARBA" id="ARBA00022705"/>
    </source>
</evidence>
<dbReference type="Pfam" id="PF00226">
    <property type="entry name" value="DnaJ"/>
    <property type="match status" value="1"/>
</dbReference>
<dbReference type="CDD" id="cd06257">
    <property type="entry name" value="DnaJ"/>
    <property type="match status" value="1"/>
</dbReference>
<accession>A0A233VMV4</accession>
<keyword evidence="1" id="KW-0235">DNA replication</keyword>
<dbReference type="InterPro" id="IPR001623">
    <property type="entry name" value="DnaJ_domain"/>
</dbReference>
<dbReference type="GO" id="GO:0006260">
    <property type="term" value="P:DNA replication"/>
    <property type="evidence" value="ECO:0007669"/>
    <property type="project" value="UniProtKB-KW"/>
</dbReference>
<sequence length="159" mass="19073">MKFFNNIKTLEQLKKEYHKLVMKHHPDVGGKEELMKEINNEYEKLFDIVKNRHINKEGEYYDKKTNEASSEFIELINELLKLNHINIEIIGSFVWVSGDTKPHKEKLKGLGLRWHKKKMCWYLSPDGYRRFGKSEYTMDDIRNMYGVQFNKSVKTKELK</sequence>
<gene>
    <name evidence="3" type="ORF">B9N55_02275</name>
</gene>
<protein>
    <submittedName>
        <fullName evidence="3">Molecular chaperone DnaJ</fullName>
    </submittedName>
</protein>
<evidence type="ECO:0000259" key="2">
    <source>
        <dbReference type="PROSITE" id="PS50076"/>
    </source>
</evidence>
<organism evidence="3 4">
    <name type="scientific">Finegoldia magna</name>
    <name type="common">Peptostreptococcus magnus</name>
    <dbReference type="NCBI Taxonomy" id="1260"/>
    <lineage>
        <taxon>Bacteria</taxon>
        <taxon>Bacillati</taxon>
        <taxon>Bacillota</taxon>
        <taxon>Tissierellia</taxon>
        <taxon>Tissierellales</taxon>
        <taxon>Peptoniphilaceae</taxon>
        <taxon>Finegoldia</taxon>
    </lineage>
</organism>
<dbReference type="PROSITE" id="PS50076">
    <property type="entry name" value="DNAJ_2"/>
    <property type="match status" value="1"/>
</dbReference>